<keyword evidence="3" id="KW-0732">Signal</keyword>
<dbReference type="InterPro" id="IPR001375">
    <property type="entry name" value="Peptidase_S9_cat"/>
</dbReference>
<feature type="chain" id="PRO_5007905514" evidence="3">
    <location>
        <begin position="24"/>
        <end position="492"/>
    </location>
</feature>
<evidence type="ECO:0000256" key="2">
    <source>
        <dbReference type="SAM" id="Phobius"/>
    </source>
</evidence>
<dbReference type="InterPro" id="IPR002471">
    <property type="entry name" value="Pept_S9_AS"/>
</dbReference>
<feature type="domain" description="Peptidase S9 prolyl oligopeptidase catalytic" evidence="4">
    <location>
        <begin position="138"/>
        <end position="295"/>
    </location>
</feature>
<dbReference type="GO" id="GO:0004252">
    <property type="term" value="F:serine-type endopeptidase activity"/>
    <property type="evidence" value="ECO:0007669"/>
    <property type="project" value="InterPro"/>
</dbReference>
<dbReference type="Pfam" id="PF00326">
    <property type="entry name" value="Peptidase_S9"/>
    <property type="match status" value="1"/>
</dbReference>
<name>A0A171C097_9ACTN</name>
<dbReference type="Proteomes" id="UP000077701">
    <property type="component" value="Unassembled WGS sequence"/>
</dbReference>
<dbReference type="PROSITE" id="PS00708">
    <property type="entry name" value="PRO_ENDOPEP_SER"/>
    <property type="match status" value="1"/>
</dbReference>
<evidence type="ECO:0000259" key="4">
    <source>
        <dbReference type="Pfam" id="PF00326"/>
    </source>
</evidence>
<evidence type="ECO:0000313" key="6">
    <source>
        <dbReference type="Proteomes" id="UP000077701"/>
    </source>
</evidence>
<organism evidence="5 6">
    <name type="scientific">Planomonospora sphaerica</name>
    <dbReference type="NCBI Taxonomy" id="161355"/>
    <lineage>
        <taxon>Bacteria</taxon>
        <taxon>Bacillati</taxon>
        <taxon>Actinomycetota</taxon>
        <taxon>Actinomycetes</taxon>
        <taxon>Streptosporangiales</taxon>
        <taxon>Streptosporangiaceae</taxon>
        <taxon>Planomonospora</taxon>
    </lineage>
</organism>
<keyword evidence="1 5" id="KW-0378">Hydrolase</keyword>
<feature type="transmembrane region" description="Helical" evidence="2">
    <location>
        <begin position="470"/>
        <end position="489"/>
    </location>
</feature>
<evidence type="ECO:0000256" key="1">
    <source>
        <dbReference type="ARBA" id="ARBA00022801"/>
    </source>
</evidence>
<dbReference type="PANTHER" id="PTHR43265:SF1">
    <property type="entry name" value="ESTERASE ESTD"/>
    <property type="match status" value="1"/>
</dbReference>
<dbReference type="EMBL" id="BDCX01000003">
    <property type="protein sequence ID" value="GAT65882.1"/>
    <property type="molecule type" value="Genomic_DNA"/>
</dbReference>
<dbReference type="InterPro" id="IPR029058">
    <property type="entry name" value="AB_hydrolase_fold"/>
</dbReference>
<dbReference type="STRING" id="161355.PS9374_01526"/>
<accession>A0A171C097</accession>
<reference evidence="5 6" key="1">
    <citation type="journal article" date="2016" name="Genome Announc.">
        <title>Draft Genome Sequence of Planomonospora sphaerica JCM9374, a Rare Actinomycete.</title>
        <authorList>
            <person name="Dohra H."/>
            <person name="Suzuki T."/>
            <person name="Inoue Y."/>
            <person name="Kodani S."/>
        </authorList>
    </citation>
    <scope>NUCLEOTIDE SEQUENCE [LARGE SCALE GENOMIC DNA]</scope>
    <source>
        <strain evidence="5 6">JCM 9374</strain>
    </source>
</reference>
<keyword evidence="2" id="KW-0472">Membrane</keyword>
<dbReference type="Gene3D" id="3.40.50.1820">
    <property type="entry name" value="alpha/beta hydrolase"/>
    <property type="match status" value="1"/>
</dbReference>
<feature type="transmembrane region" description="Helical" evidence="2">
    <location>
        <begin position="438"/>
        <end position="458"/>
    </location>
</feature>
<dbReference type="SUPFAM" id="SSF53474">
    <property type="entry name" value="alpha/beta-Hydrolases"/>
    <property type="match status" value="1"/>
</dbReference>
<sequence length="492" mass="51141">MHRIALATGLALTLTAAPAVVLAASPAAAVAAHRPSSAVEHAPVPGEAPVAVPADLTGKEVSFPGGGGLTLHGTVLSPVKASPGRPGMVLVHGAGTGTPRAKLMGEAVEFARRGVSVLIYDKRSEGYSLFQRSYSTLADDALGAVAALRAQPGVDPAKVGVWGLSEGGWIAPLAASRSRDIAFVVVVGANALAPLRQQTWAVAAGLRKAGVTGSLVDRAEPTLYRAIADGGMFPEPWYDPEPVLAAVRQPVLAIWGVHDLLTPPEETPPIFARALEKGGNRHYTFRFFPGADHAAHLTPDGGVTRLPALAPGYADLVGSWIQEVVSGRPPLASTSGPAPEQVTPTVPVDPPAPWESAPVQLAVMLLLIVAFAAYPLTALARRLRGRPRTARPAAPRVLSAAGLISVLGSFAFLAYLIMTGGKLAAPGPVLLGRPVVWLALQASALTTVATSVWTVRAWRKAETRSERVRLGLLLTGGAAFLPWALYWGLLLP</sequence>
<keyword evidence="2" id="KW-0812">Transmembrane</keyword>
<dbReference type="OrthoDB" id="9765647at2"/>
<dbReference type="PANTHER" id="PTHR43265">
    <property type="entry name" value="ESTERASE ESTD"/>
    <property type="match status" value="1"/>
</dbReference>
<evidence type="ECO:0000256" key="3">
    <source>
        <dbReference type="SAM" id="SignalP"/>
    </source>
</evidence>
<keyword evidence="2" id="KW-1133">Transmembrane helix</keyword>
<dbReference type="RefSeq" id="WP_084008115.1">
    <property type="nucleotide sequence ID" value="NZ_BDCX01000003.1"/>
</dbReference>
<dbReference type="GO" id="GO:0052689">
    <property type="term" value="F:carboxylic ester hydrolase activity"/>
    <property type="evidence" value="ECO:0007669"/>
    <property type="project" value="TreeGrafter"/>
</dbReference>
<feature type="signal peptide" evidence="3">
    <location>
        <begin position="1"/>
        <end position="23"/>
    </location>
</feature>
<reference evidence="6" key="2">
    <citation type="submission" date="2016-04" db="EMBL/GenBank/DDBJ databases">
        <title>Planomonospora sphaerica JCM9374 whole genome shotgun sequence.</title>
        <authorList>
            <person name="Suzuki T."/>
            <person name="Dohra H."/>
            <person name="Kodani S."/>
        </authorList>
    </citation>
    <scope>NUCLEOTIDE SEQUENCE [LARGE SCALE GENOMIC DNA]</scope>
    <source>
        <strain evidence="6">JCM 9374</strain>
    </source>
</reference>
<comment type="caution">
    <text evidence="5">The sequence shown here is derived from an EMBL/GenBank/DDBJ whole genome shotgun (WGS) entry which is preliminary data.</text>
</comment>
<evidence type="ECO:0000313" key="5">
    <source>
        <dbReference type="EMBL" id="GAT65882.1"/>
    </source>
</evidence>
<protein>
    <submittedName>
        <fullName evidence="5">Hydrolase of the alpha/beta superfamily protein</fullName>
    </submittedName>
</protein>
<feature type="transmembrane region" description="Helical" evidence="2">
    <location>
        <begin position="397"/>
        <end position="418"/>
    </location>
</feature>
<proteinExistence type="predicted"/>
<keyword evidence="6" id="KW-1185">Reference proteome</keyword>
<dbReference type="GO" id="GO:0006508">
    <property type="term" value="P:proteolysis"/>
    <property type="evidence" value="ECO:0007669"/>
    <property type="project" value="InterPro"/>
</dbReference>
<dbReference type="InterPro" id="IPR053145">
    <property type="entry name" value="AB_hydrolase_Est10"/>
</dbReference>
<dbReference type="AlphaFoldDB" id="A0A171C097"/>
<feature type="transmembrane region" description="Helical" evidence="2">
    <location>
        <begin position="357"/>
        <end position="376"/>
    </location>
</feature>
<gene>
    <name evidence="5" type="ORF">PS9374_01526</name>
</gene>